<dbReference type="SMART" id="SM00462">
    <property type="entry name" value="PTB"/>
    <property type="match status" value="1"/>
</dbReference>
<gene>
    <name evidence="8" type="ORF">SNE40_004994</name>
</gene>
<feature type="compositionally biased region" description="Polar residues" evidence="6">
    <location>
        <begin position="383"/>
        <end position="402"/>
    </location>
</feature>
<evidence type="ECO:0000259" key="7">
    <source>
        <dbReference type="PROSITE" id="PS01179"/>
    </source>
</evidence>
<feature type="region of interest" description="Disordered" evidence="6">
    <location>
        <begin position="897"/>
        <end position="919"/>
    </location>
</feature>
<dbReference type="AlphaFoldDB" id="A0AAN8KAJ5"/>
<feature type="region of interest" description="Disordered" evidence="6">
    <location>
        <begin position="306"/>
        <end position="880"/>
    </location>
</feature>
<dbReference type="Proteomes" id="UP001347796">
    <property type="component" value="Unassembled WGS sequence"/>
</dbReference>
<keyword evidence="9" id="KW-1185">Reference proteome</keyword>
<keyword evidence="2" id="KW-0217">Developmental protein</keyword>
<feature type="compositionally biased region" description="Polar residues" evidence="6">
    <location>
        <begin position="600"/>
        <end position="626"/>
    </location>
</feature>
<evidence type="ECO:0000256" key="6">
    <source>
        <dbReference type="SAM" id="MobiDB-lite"/>
    </source>
</evidence>
<keyword evidence="4" id="KW-0597">Phosphoprotein</keyword>
<name>A0AAN8KAJ5_PATCE</name>
<dbReference type="EMBL" id="JAZGQO010000003">
    <property type="protein sequence ID" value="KAK6188915.1"/>
    <property type="molecule type" value="Genomic_DNA"/>
</dbReference>
<dbReference type="CDD" id="cd01215">
    <property type="entry name" value="PTB_Dab"/>
    <property type="match status" value="1"/>
</dbReference>
<feature type="compositionally biased region" description="Polar residues" evidence="6">
    <location>
        <begin position="495"/>
        <end position="515"/>
    </location>
</feature>
<dbReference type="InterPro" id="IPR011993">
    <property type="entry name" value="PH-like_dom_sf"/>
</dbReference>
<dbReference type="PANTHER" id="PTHR47695:SF3">
    <property type="entry name" value="PID DOMAIN-CONTAINING PROTEIN"/>
    <property type="match status" value="1"/>
</dbReference>
<feature type="compositionally biased region" description="Polar residues" evidence="6">
    <location>
        <begin position="358"/>
        <end position="367"/>
    </location>
</feature>
<reference evidence="8 9" key="1">
    <citation type="submission" date="2024-01" db="EMBL/GenBank/DDBJ databases">
        <title>The genome of the rayed Mediterranean limpet Patella caerulea (Linnaeus, 1758).</title>
        <authorList>
            <person name="Anh-Thu Weber A."/>
            <person name="Halstead-Nussloch G."/>
        </authorList>
    </citation>
    <scope>NUCLEOTIDE SEQUENCE [LARGE SCALE GENOMIC DNA]</scope>
    <source>
        <strain evidence="8">AATW-2023a</strain>
        <tissue evidence="8">Whole specimen</tissue>
    </source>
</reference>
<dbReference type="InterPro" id="IPR048561">
    <property type="entry name" value="Dab_PTB"/>
</dbReference>
<feature type="compositionally biased region" description="Low complexity" evidence="6">
    <location>
        <begin position="533"/>
        <end position="550"/>
    </location>
</feature>
<comment type="caution">
    <text evidence="8">The sequence shown here is derived from an EMBL/GenBank/DDBJ whole genome shotgun (WGS) entry which is preliminary data.</text>
</comment>
<comment type="subcellular location">
    <subcellularLocation>
        <location evidence="1">Cytoplasm</location>
    </subcellularLocation>
</comment>
<dbReference type="GO" id="GO:0030154">
    <property type="term" value="P:cell differentiation"/>
    <property type="evidence" value="ECO:0007669"/>
    <property type="project" value="UniProtKB-KW"/>
</dbReference>
<feature type="compositionally biased region" description="Polar residues" evidence="6">
    <location>
        <begin position="789"/>
        <end position="799"/>
    </location>
</feature>
<keyword evidence="5" id="KW-0221">Differentiation</keyword>
<accession>A0AAN8KAJ5</accession>
<dbReference type="InterPro" id="IPR006020">
    <property type="entry name" value="PTB/PI_dom"/>
</dbReference>
<feature type="compositionally biased region" description="Basic and acidic residues" evidence="6">
    <location>
        <begin position="449"/>
        <end position="463"/>
    </location>
</feature>
<evidence type="ECO:0000256" key="4">
    <source>
        <dbReference type="ARBA" id="ARBA00022553"/>
    </source>
</evidence>
<feature type="compositionally biased region" description="Low complexity" evidence="6">
    <location>
        <begin position="329"/>
        <end position="357"/>
    </location>
</feature>
<dbReference type="Pfam" id="PF00640">
    <property type="entry name" value="PID"/>
    <property type="match status" value="1"/>
</dbReference>
<feature type="compositionally biased region" description="Low complexity" evidence="6">
    <location>
        <begin position="403"/>
        <end position="419"/>
    </location>
</feature>
<evidence type="ECO:0000256" key="1">
    <source>
        <dbReference type="ARBA" id="ARBA00004496"/>
    </source>
</evidence>
<dbReference type="SUPFAM" id="SSF50729">
    <property type="entry name" value="PH domain-like"/>
    <property type="match status" value="1"/>
</dbReference>
<feature type="compositionally biased region" description="Polar residues" evidence="6">
    <location>
        <begin position="564"/>
        <end position="573"/>
    </location>
</feature>
<evidence type="ECO:0000256" key="5">
    <source>
        <dbReference type="ARBA" id="ARBA00022782"/>
    </source>
</evidence>
<feature type="compositionally biased region" description="Polar residues" evidence="6">
    <location>
        <begin position="772"/>
        <end position="781"/>
    </location>
</feature>
<evidence type="ECO:0000256" key="3">
    <source>
        <dbReference type="ARBA" id="ARBA00022490"/>
    </source>
</evidence>
<feature type="domain" description="PID" evidence="7">
    <location>
        <begin position="19"/>
        <end position="159"/>
    </location>
</feature>
<protein>
    <recommendedName>
        <fullName evidence="7">PID domain-containing protein</fullName>
    </recommendedName>
</protein>
<organism evidence="8 9">
    <name type="scientific">Patella caerulea</name>
    <name type="common">Rayed Mediterranean limpet</name>
    <dbReference type="NCBI Taxonomy" id="87958"/>
    <lineage>
        <taxon>Eukaryota</taxon>
        <taxon>Metazoa</taxon>
        <taxon>Spiralia</taxon>
        <taxon>Lophotrochozoa</taxon>
        <taxon>Mollusca</taxon>
        <taxon>Gastropoda</taxon>
        <taxon>Patellogastropoda</taxon>
        <taxon>Patelloidea</taxon>
        <taxon>Patellidae</taxon>
        <taxon>Patella</taxon>
    </lineage>
</organism>
<evidence type="ECO:0000256" key="2">
    <source>
        <dbReference type="ARBA" id="ARBA00022473"/>
    </source>
</evidence>
<evidence type="ECO:0000313" key="9">
    <source>
        <dbReference type="Proteomes" id="UP001347796"/>
    </source>
</evidence>
<dbReference type="PROSITE" id="PS01179">
    <property type="entry name" value="PID"/>
    <property type="match status" value="1"/>
</dbReference>
<keyword evidence="3" id="KW-0963">Cytoplasm</keyword>
<sequence>MASGYTSKDPAPDASRFQGEGINFRAKLIGIDDVPEARGDKMCQDTIQKLKAMVKISKEHKQRIIVNVSLDGLKILDQATANIDHSHEVHKISFISRDITDSRAFGYIYGPGDGSHKFFGIKTEKAAENLVLSLRDLFQVVYELKKKEVEDAKKQKEETTIQLKDGEVGESDDSVYQVPQNGAPVEGTESEYAVPKNNQPIAEDDGGNLLNLQDQLTSIEKGIKQMNTFDSLFGTSPPVTSAAPSFDDAFGTSISSAPTVSTQQPSMDLAGLGAPAPGTPFPTGQTSMPFQAGLTSPVGGFGGSMGQPGFPPMGQQPGFPTQVGQPGLAAPGFPGRSSSPFGGRSSSPFGAPAAPGFQQPTALQPPQRQAAVPVTADPFANDPFSSPNPFGQASTAGVGSQSNAFGAPAGNPFGAATGGSVFPSSPPASDSVGWPDSAADILAPTKLGGESEKEPETKDKKGSDFFGDLCDIGSMTQKTKTPKDMFKEKSEPQKKTLNQLKAENLAASANPTLGTPSRPAPAPPVQSMAPLQPAAGAADPFGFGGPAPAAVPTNDPFGSVPIVPTTQQASSSPAHDPFGPLGKEVNHIPDLATKSADPFDTSSFLHQPTPASHTESSSNINASQQHSRQRPRPTAKKPASILNGESSNIKKKSVLNENDFNLPSPEEPPPPLPSDALFNIPKNAPAPPPRPPSASKKSSTPVAVARSSSIKDSLSVQSIQSGASSSSDDQETLSSLSPVNTNSSSDTSPVPAIPRRTKLSTSSDMSAPPILSQDSSSSTVNPPHPALNPESNKSITQKQPVPKPRKSLSYKSSTGSADGDRKKMDPFFPDHDPFADDPFADDPFAQTITTPNNNNICKDQNDNDPFLSSQPASKQGDFESKWETFSDFNSFSDDITNIGNKHNKSNTSNNNTSLFGDPF</sequence>
<proteinExistence type="predicted"/>
<feature type="compositionally biased region" description="Low complexity" evidence="6">
    <location>
        <begin position="713"/>
        <end position="745"/>
    </location>
</feature>
<dbReference type="GO" id="GO:0005737">
    <property type="term" value="C:cytoplasm"/>
    <property type="evidence" value="ECO:0007669"/>
    <property type="project" value="UniProtKB-SubCell"/>
</dbReference>
<evidence type="ECO:0000313" key="8">
    <source>
        <dbReference type="EMBL" id="KAK6188915.1"/>
    </source>
</evidence>
<feature type="compositionally biased region" description="Basic and acidic residues" evidence="6">
    <location>
        <begin position="481"/>
        <end position="494"/>
    </location>
</feature>
<feature type="compositionally biased region" description="Basic and acidic residues" evidence="6">
    <location>
        <begin position="818"/>
        <end position="834"/>
    </location>
</feature>
<dbReference type="Gene3D" id="2.30.29.30">
    <property type="entry name" value="Pleckstrin-homology domain (PH domain)/Phosphotyrosine-binding domain (PTB)"/>
    <property type="match status" value="1"/>
</dbReference>
<dbReference type="PANTHER" id="PTHR47695">
    <property type="entry name" value="PID DOMAIN-CONTAINING PROTEIN"/>
    <property type="match status" value="1"/>
</dbReference>